<reference evidence="2" key="1">
    <citation type="submission" date="2022-07" db="EMBL/GenBank/DDBJ databases">
        <authorList>
            <person name="Macas J."/>
            <person name="Novak P."/>
            <person name="Neumann P."/>
        </authorList>
    </citation>
    <scope>NUCLEOTIDE SEQUENCE</scope>
</reference>
<dbReference type="EMBL" id="CAMAPF010000104">
    <property type="protein sequence ID" value="CAH9099166.1"/>
    <property type="molecule type" value="Genomic_DNA"/>
</dbReference>
<evidence type="ECO:0000313" key="3">
    <source>
        <dbReference type="Proteomes" id="UP001152523"/>
    </source>
</evidence>
<dbReference type="AlphaFoldDB" id="A0AAV0DK78"/>
<evidence type="ECO:0000256" key="1">
    <source>
        <dbReference type="SAM" id="SignalP"/>
    </source>
</evidence>
<protein>
    <submittedName>
        <fullName evidence="2">Uncharacterized protein</fullName>
    </submittedName>
</protein>
<name>A0AAV0DK78_9ASTE</name>
<accession>A0AAV0DK78</accession>
<organism evidence="2 3">
    <name type="scientific">Cuscuta epithymum</name>
    <dbReference type="NCBI Taxonomy" id="186058"/>
    <lineage>
        <taxon>Eukaryota</taxon>
        <taxon>Viridiplantae</taxon>
        <taxon>Streptophyta</taxon>
        <taxon>Embryophyta</taxon>
        <taxon>Tracheophyta</taxon>
        <taxon>Spermatophyta</taxon>
        <taxon>Magnoliopsida</taxon>
        <taxon>eudicotyledons</taxon>
        <taxon>Gunneridae</taxon>
        <taxon>Pentapetalae</taxon>
        <taxon>asterids</taxon>
        <taxon>lamiids</taxon>
        <taxon>Solanales</taxon>
        <taxon>Convolvulaceae</taxon>
        <taxon>Cuscuteae</taxon>
        <taxon>Cuscuta</taxon>
        <taxon>Cuscuta subgen. Cuscuta</taxon>
    </lineage>
</organism>
<evidence type="ECO:0000313" key="2">
    <source>
        <dbReference type="EMBL" id="CAH9099166.1"/>
    </source>
</evidence>
<keyword evidence="1" id="KW-0732">Signal</keyword>
<gene>
    <name evidence="2" type="ORF">CEPIT_LOCUS14816</name>
</gene>
<proteinExistence type="predicted"/>
<keyword evidence="3" id="KW-1185">Reference proteome</keyword>
<sequence length="124" mass="13122">MRQLSKNIFFLVLLIALVSVDGQNSTLNACSPYHSGQPCGDSDNCMDICKTRMTSANIAGAEVTAGNCTQMAPGSPQRVCECAYQAPTCSPGASPPHAAASIHFPKPTHTTLGLITFLFLYKLS</sequence>
<comment type="caution">
    <text evidence="2">The sequence shown here is derived from an EMBL/GenBank/DDBJ whole genome shotgun (WGS) entry which is preliminary data.</text>
</comment>
<feature type="signal peptide" evidence="1">
    <location>
        <begin position="1"/>
        <end position="22"/>
    </location>
</feature>
<dbReference type="Proteomes" id="UP001152523">
    <property type="component" value="Unassembled WGS sequence"/>
</dbReference>
<feature type="chain" id="PRO_5043572298" evidence="1">
    <location>
        <begin position="23"/>
        <end position="124"/>
    </location>
</feature>